<reference evidence="1" key="1">
    <citation type="submission" date="2021-04" db="EMBL/GenBank/DDBJ databases">
        <title>Whole genome sequencing of Enterococci isolates from hospitalized patients.</title>
        <authorList>
            <person name="Ogoti B.M."/>
            <person name="Onyambu F.G."/>
        </authorList>
    </citation>
    <scope>NUCLEOTIDE SEQUENCE</scope>
    <source>
        <strain evidence="1">242</strain>
    </source>
</reference>
<dbReference type="Proteomes" id="UP000680045">
    <property type="component" value="Unassembled WGS sequence"/>
</dbReference>
<evidence type="ECO:0000313" key="1">
    <source>
        <dbReference type="EMBL" id="MBR8646324.1"/>
    </source>
</evidence>
<protein>
    <submittedName>
        <fullName evidence="1">Uncharacterized protein</fullName>
    </submittedName>
</protein>
<dbReference type="AlphaFoldDB" id="A0A941FP19"/>
<accession>A0A941FP19</accession>
<dbReference type="EMBL" id="JAGTPW010000091">
    <property type="protein sequence ID" value="MBR8646324.1"/>
    <property type="molecule type" value="Genomic_DNA"/>
</dbReference>
<sequence>MCTNHPIAFVQDSFILSQCCTESKDLQKVVALHWQEYTEEADHLRHHESIHKKSKGFGMKPFRNLLSAI</sequence>
<name>A0A941FP19_9BACI</name>
<comment type="caution">
    <text evidence="1">The sequence shown here is derived from an EMBL/GenBank/DDBJ whole genome shotgun (WGS) entry which is preliminary data.</text>
</comment>
<proteinExistence type="predicted"/>
<gene>
    <name evidence="1" type="ORF">KEH51_28905</name>
</gene>
<organism evidence="1 2">
    <name type="scientific">Peribacillus frigoritolerans</name>
    <dbReference type="NCBI Taxonomy" id="450367"/>
    <lineage>
        <taxon>Bacteria</taxon>
        <taxon>Bacillati</taxon>
        <taxon>Bacillota</taxon>
        <taxon>Bacilli</taxon>
        <taxon>Bacillales</taxon>
        <taxon>Bacillaceae</taxon>
        <taxon>Peribacillus</taxon>
    </lineage>
</organism>
<evidence type="ECO:0000313" key="2">
    <source>
        <dbReference type="Proteomes" id="UP000680045"/>
    </source>
</evidence>